<dbReference type="SFLD" id="SFLDF00027">
    <property type="entry name" value="p-type_atpase"/>
    <property type="match status" value="1"/>
</dbReference>
<dbReference type="SMART" id="SM00831">
    <property type="entry name" value="Cation_ATPase_N"/>
    <property type="match status" value="1"/>
</dbReference>
<comment type="caution">
    <text evidence="12">The sequence shown here is derived from an EMBL/GenBank/DDBJ whole genome shotgun (WGS) entry which is preliminary data.</text>
</comment>
<keyword evidence="7 10" id="KW-1133">Transmembrane helix</keyword>
<feature type="transmembrane region" description="Helical" evidence="10">
    <location>
        <begin position="943"/>
        <end position="960"/>
    </location>
</feature>
<dbReference type="Pfam" id="PF00689">
    <property type="entry name" value="Cation_ATPase_C"/>
    <property type="match status" value="1"/>
</dbReference>
<sequence length="998" mass="109858">MESEGRKDRIRIAEEGLQRNTRPLTRRGSNASSMSIHSVRGKGVAAPENLLPITYRTLSYKVENSSEDNSTDSSTKQERKHLKGIADLDWHRLSVDEVQQRLATSLKQGLSAEQVNRRTSEYGKNKPSPPPSRWFRTLMSYLFGGFGSILLFGCVMVFISWKPLGDPPAEANLALAVVLLAVFIIQASFNAWQDWSSSRVMASITTMLPDECIVIRDGKQVSITAVDLVPGDVIQIKQGNKLPADVRFVQISADAKFDRSILTGESEPVTGTVDSTDDNYLETHCIGLQSTHCVSGTALAVCVGTGDLTVFGRIAGLSNRPRTEMTPMQKEIRRAAWLRRDHPTWINVPTLIVSCVSVGIAFIPEGLPVSLTMSLTIVANIMKRNKILCKTLATVETLGAVSVICSDKTGTLTKNEMFVTDCFSGGEEYPAEAAKGLLMHGDGPNMLPNQSIGLLRNISGLCNAAEFDVSTLDRPLHLAKIYGDPTDQAILRLSQSLSPVQELRDQWKKSFEISFNSKNKFMIRVMSPMQSQSGNGYLFIKGAPDILLPRCTSVVRRDGTVGALSYEERCKIEAIKDNWSGRGKRVILMAQKEVTEEWTASLSKLQDERLALHAAEQGLTVVGIVGLVDPPRDEIPGVIDTLRKASIRIMMVTGDYKLTAQAIAVECGIIRTPAALIDDVKALEYTEKGAVKAPGTTNAIVLSGPELADLSDDQWEKLCGYDEVVFARTTPEQKLRIVKEFQARDNIVAMTGDGVNDAPSLKAADIGVALGSGSDIAIEAADMVLLESFSAIVEAVKYGRLVFDNLKKTIIYLLPAGSFSELWPVVTNVILGVPQILSSFLMIIICCLTDCAGAITLAFEKAESDVLLRPPRDTHKDRLVDVKLLGHAYSFVGMYMSFMSYVMAFWYMQRKGVPFGAMILKYGNMDPKYDPDYVTQVANEASSIYFVNLVIMQFFNLLAVRTRRLSIFQQPPLFNKETQNLLLFPAMLFALCIVFICM</sequence>
<evidence type="ECO:0000256" key="3">
    <source>
        <dbReference type="ARBA" id="ARBA00022692"/>
    </source>
</evidence>
<proteinExistence type="predicted"/>
<feature type="compositionally biased region" description="Polar residues" evidence="9">
    <location>
        <begin position="18"/>
        <end position="36"/>
    </location>
</feature>
<evidence type="ECO:0000256" key="1">
    <source>
        <dbReference type="ARBA" id="ARBA00004651"/>
    </source>
</evidence>
<dbReference type="InterPro" id="IPR023299">
    <property type="entry name" value="ATPase_P-typ_cyto_dom_N"/>
</dbReference>
<keyword evidence="2" id="KW-1003">Cell membrane</keyword>
<dbReference type="InterPro" id="IPR001757">
    <property type="entry name" value="P_typ_ATPase"/>
</dbReference>
<dbReference type="InterPro" id="IPR004014">
    <property type="entry name" value="ATPase_P-typ_cation-transptr_N"/>
</dbReference>
<feature type="domain" description="Cation-transporting P-type ATPase N-terminal" evidence="11">
    <location>
        <begin position="89"/>
        <end position="162"/>
    </location>
</feature>
<accession>A0AAD4GVJ3</accession>
<organism evidence="12 13">
    <name type="scientific">Aspergillus nanangensis</name>
    <dbReference type="NCBI Taxonomy" id="2582783"/>
    <lineage>
        <taxon>Eukaryota</taxon>
        <taxon>Fungi</taxon>
        <taxon>Dikarya</taxon>
        <taxon>Ascomycota</taxon>
        <taxon>Pezizomycotina</taxon>
        <taxon>Eurotiomycetes</taxon>
        <taxon>Eurotiomycetidae</taxon>
        <taxon>Eurotiales</taxon>
        <taxon>Aspergillaceae</taxon>
        <taxon>Aspergillus</taxon>
        <taxon>Aspergillus subgen. Circumdati</taxon>
    </lineage>
</organism>
<dbReference type="GO" id="GO:0006883">
    <property type="term" value="P:intracellular sodium ion homeostasis"/>
    <property type="evidence" value="ECO:0007669"/>
    <property type="project" value="TreeGrafter"/>
</dbReference>
<dbReference type="NCBIfam" id="TIGR01494">
    <property type="entry name" value="ATPase_P-type"/>
    <property type="match status" value="2"/>
</dbReference>
<dbReference type="GO" id="GO:0030007">
    <property type="term" value="P:intracellular potassium ion homeostasis"/>
    <property type="evidence" value="ECO:0007669"/>
    <property type="project" value="TreeGrafter"/>
</dbReference>
<dbReference type="InterPro" id="IPR036412">
    <property type="entry name" value="HAD-like_sf"/>
</dbReference>
<dbReference type="SUPFAM" id="SSF56784">
    <property type="entry name" value="HAD-like"/>
    <property type="match status" value="1"/>
</dbReference>
<evidence type="ECO:0000313" key="13">
    <source>
        <dbReference type="Proteomes" id="UP001194746"/>
    </source>
</evidence>
<reference evidence="12" key="1">
    <citation type="journal article" date="2019" name="Beilstein J. Org. Chem.">
        <title>Nanangenines: drimane sesquiterpenoids as the dominant metabolite cohort of a novel Australian fungus, Aspergillus nanangensis.</title>
        <authorList>
            <person name="Lacey H.J."/>
            <person name="Gilchrist C.L.M."/>
            <person name="Crombie A."/>
            <person name="Kalaitzis J.A."/>
            <person name="Vuong D."/>
            <person name="Rutledge P.J."/>
            <person name="Turner P."/>
            <person name="Pitt J.I."/>
            <person name="Lacey E."/>
            <person name="Chooi Y.H."/>
            <person name="Piggott A.M."/>
        </authorList>
    </citation>
    <scope>NUCLEOTIDE SEQUENCE</scope>
    <source>
        <strain evidence="12">MST-FP2251</strain>
    </source>
</reference>
<keyword evidence="13" id="KW-1185">Reference proteome</keyword>
<evidence type="ECO:0000256" key="9">
    <source>
        <dbReference type="SAM" id="MobiDB-lite"/>
    </source>
</evidence>
<feature type="compositionally biased region" description="Basic and acidic residues" evidence="9">
    <location>
        <begin position="1"/>
        <end position="17"/>
    </location>
</feature>
<dbReference type="InterPro" id="IPR018303">
    <property type="entry name" value="ATPase_P-typ_P_site"/>
</dbReference>
<keyword evidence="8 10" id="KW-0472">Membrane</keyword>
<keyword evidence="5" id="KW-0067">ATP-binding</keyword>
<dbReference type="Proteomes" id="UP001194746">
    <property type="component" value="Unassembled WGS sequence"/>
</dbReference>
<dbReference type="SFLD" id="SFLDS00003">
    <property type="entry name" value="Haloacid_Dehalogenase"/>
    <property type="match status" value="1"/>
</dbReference>
<dbReference type="SFLD" id="SFLDG00002">
    <property type="entry name" value="C1.7:_P-type_atpase_like"/>
    <property type="match status" value="1"/>
</dbReference>
<dbReference type="SUPFAM" id="SSF81653">
    <property type="entry name" value="Calcium ATPase, transduction domain A"/>
    <property type="match status" value="1"/>
</dbReference>
<name>A0AAD4GVJ3_ASPNN</name>
<dbReference type="GO" id="GO:0005886">
    <property type="term" value="C:plasma membrane"/>
    <property type="evidence" value="ECO:0007669"/>
    <property type="project" value="UniProtKB-SubCell"/>
</dbReference>
<protein>
    <submittedName>
        <fullName evidence="12">ATPase Na K transporting alpha</fullName>
    </submittedName>
</protein>
<feature type="transmembrane region" description="Helical" evidence="10">
    <location>
        <begin position="981"/>
        <end position="997"/>
    </location>
</feature>
<dbReference type="SUPFAM" id="SSF81660">
    <property type="entry name" value="Metal cation-transporting ATPase, ATP-binding domain N"/>
    <property type="match status" value="1"/>
</dbReference>
<evidence type="ECO:0000256" key="2">
    <source>
        <dbReference type="ARBA" id="ARBA00022475"/>
    </source>
</evidence>
<evidence type="ECO:0000256" key="6">
    <source>
        <dbReference type="ARBA" id="ARBA00022967"/>
    </source>
</evidence>
<dbReference type="PRINTS" id="PR00121">
    <property type="entry name" value="NAKATPASE"/>
</dbReference>
<dbReference type="Gene3D" id="1.20.1110.10">
    <property type="entry name" value="Calcium-transporting ATPase, transmembrane domain"/>
    <property type="match status" value="1"/>
</dbReference>
<dbReference type="PANTHER" id="PTHR43294">
    <property type="entry name" value="SODIUM/POTASSIUM-TRANSPORTING ATPASE SUBUNIT ALPHA"/>
    <property type="match status" value="1"/>
</dbReference>
<dbReference type="Gene3D" id="3.40.1110.10">
    <property type="entry name" value="Calcium-transporting ATPase, cytoplasmic domain N"/>
    <property type="match status" value="1"/>
</dbReference>
<feature type="transmembrane region" description="Helical" evidence="10">
    <location>
        <begin position="173"/>
        <end position="192"/>
    </location>
</feature>
<dbReference type="GO" id="GO:0005391">
    <property type="term" value="F:P-type sodium:potassium-exchanging transporter activity"/>
    <property type="evidence" value="ECO:0007669"/>
    <property type="project" value="TreeGrafter"/>
</dbReference>
<evidence type="ECO:0000256" key="4">
    <source>
        <dbReference type="ARBA" id="ARBA00022741"/>
    </source>
</evidence>
<evidence type="ECO:0000256" key="10">
    <source>
        <dbReference type="SAM" id="Phobius"/>
    </source>
</evidence>
<dbReference type="GO" id="GO:1990573">
    <property type="term" value="P:potassium ion import across plasma membrane"/>
    <property type="evidence" value="ECO:0007669"/>
    <property type="project" value="TreeGrafter"/>
</dbReference>
<evidence type="ECO:0000313" key="12">
    <source>
        <dbReference type="EMBL" id="KAF9889528.1"/>
    </source>
</evidence>
<dbReference type="InterPro" id="IPR008250">
    <property type="entry name" value="ATPase_P-typ_transduc_dom_A_sf"/>
</dbReference>
<evidence type="ECO:0000256" key="8">
    <source>
        <dbReference type="ARBA" id="ARBA00023136"/>
    </source>
</evidence>
<feature type="transmembrane region" description="Helical" evidence="10">
    <location>
        <begin position="888"/>
        <end position="908"/>
    </location>
</feature>
<comment type="subcellular location">
    <subcellularLocation>
        <location evidence="1">Cell membrane</location>
        <topology evidence="1">Multi-pass membrane protein</topology>
    </subcellularLocation>
</comment>
<dbReference type="GO" id="GO:0005524">
    <property type="term" value="F:ATP binding"/>
    <property type="evidence" value="ECO:0007669"/>
    <property type="project" value="UniProtKB-KW"/>
</dbReference>
<dbReference type="InterPro" id="IPR023298">
    <property type="entry name" value="ATPase_P-typ_TM_dom_sf"/>
</dbReference>
<dbReference type="FunFam" id="3.40.50.1000:FF:000083">
    <property type="entry name" value="Sodium/potassium-transporting ATPase subunit alpha"/>
    <property type="match status" value="1"/>
</dbReference>
<feature type="transmembrane region" description="Helical" evidence="10">
    <location>
        <begin position="836"/>
        <end position="859"/>
    </location>
</feature>
<feature type="region of interest" description="Disordered" evidence="9">
    <location>
        <begin position="1"/>
        <end position="40"/>
    </location>
</feature>
<dbReference type="InterPro" id="IPR050510">
    <property type="entry name" value="Cation_transp_ATPase_P-type"/>
</dbReference>
<gene>
    <name evidence="12" type="primary">CATP-1</name>
    <name evidence="12" type="ORF">FE257_007238</name>
</gene>
<dbReference type="GO" id="GO:0016887">
    <property type="term" value="F:ATP hydrolysis activity"/>
    <property type="evidence" value="ECO:0007669"/>
    <property type="project" value="InterPro"/>
</dbReference>
<dbReference type="AlphaFoldDB" id="A0AAD4GVJ3"/>
<dbReference type="SUPFAM" id="SSF81665">
    <property type="entry name" value="Calcium ATPase, transmembrane domain M"/>
    <property type="match status" value="1"/>
</dbReference>
<keyword evidence="4" id="KW-0547">Nucleotide-binding</keyword>
<dbReference type="Pfam" id="PF08282">
    <property type="entry name" value="Hydrolase_3"/>
    <property type="match status" value="1"/>
</dbReference>
<dbReference type="GO" id="GO:0036376">
    <property type="term" value="P:sodium ion export across plasma membrane"/>
    <property type="evidence" value="ECO:0007669"/>
    <property type="project" value="TreeGrafter"/>
</dbReference>
<keyword evidence="3 10" id="KW-0812">Transmembrane</keyword>
<dbReference type="Gene3D" id="3.40.50.1000">
    <property type="entry name" value="HAD superfamily/HAD-like"/>
    <property type="match status" value="1"/>
</dbReference>
<evidence type="ECO:0000256" key="5">
    <source>
        <dbReference type="ARBA" id="ARBA00022840"/>
    </source>
</evidence>
<dbReference type="GO" id="GO:1902600">
    <property type="term" value="P:proton transmembrane transport"/>
    <property type="evidence" value="ECO:0007669"/>
    <property type="project" value="TreeGrafter"/>
</dbReference>
<dbReference type="EMBL" id="VCAU01000035">
    <property type="protein sequence ID" value="KAF9889528.1"/>
    <property type="molecule type" value="Genomic_DNA"/>
</dbReference>
<dbReference type="Pfam" id="PF00690">
    <property type="entry name" value="Cation_ATPase_N"/>
    <property type="match status" value="1"/>
</dbReference>
<dbReference type="Gene3D" id="2.70.150.10">
    <property type="entry name" value="Calcium-transporting ATPase, cytoplasmic transduction domain A"/>
    <property type="match status" value="1"/>
</dbReference>
<dbReference type="FunFam" id="3.40.50.1000:FF:000001">
    <property type="entry name" value="Phospholipid-transporting ATPase IC"/>
    <property type="match status" value="1"/>
</dbReference>
<dbReference type="InterPro" id="IPR006068">
    <property type="entry name" value="ATPase_P-typ_cation-transptr_C"/>
</dbReference>
<dbReference type="InterPro" id="IPR044492">
    <property type="entry name" value="P_typ_ATPase_HD_dom"/>
</dbReference>
<evidence type="ECO:0000259" key="11">
    <source>
        <dbReference type="SMART" id="SM00831"/>
    </source>
</evidence>
<dbReference type="PROSITE" id="PS00154">
    <property type="entry name" value="ATPASE_E1_E2"/>
    <property type="match status" value="1"/>
</dbReference>
<dbReference type="Pfam" id="PF00122">
    <property type="entry name" value="E1-E2_ATPase"/>
    <property type="match status" value="1"/>
</dbReference>
<dbReference type="InterPro" id="IPR023214">
    <property type="entry name" value="HAD_sf"/>
</dbReference>
<dbReference type="PANTHER" id="PTHR43294:SF21">
    <property type="entry name" value="CATION TRANSPORTING ATPASE"/>
    <property type="match status" value="1"/>
</dbReference>
<feature type="transmembrane region" description="Helical" evidence="10">
    <location>
        <begin position="141"/>
        <end position="161"/>
    </location>
</feature>
<reference evidence="12" key="2">
    <citation type="submission" date="2020-02" db="EMBL/GenBank/DDBJ databases">
        <authorList>
            <person name="Gilchrist C.L.M."/>
            <person name="Chooi Y.-H."/>
        </authorList>
    </citation>
    <scope>NUCLEOTIDE SEQUENCE</scope>
    <source>
        <strain evidence="12">MST-FP2251</strain>
    </source>
</reference>
<keyword evidence="6" id="KW-1278">Translocase</keyword>
<evidence type="ECO:0000256" key="7">
    <source>
        <dbReference type="ARBA" id="ARBA00022989"/>
    </source>
</evidence>
<dbReference type="PRINTS" id="PR00119">
    <property type="entry name" value="CATATPASE"/>
</dbReference>
<dbReference type="InterPro" id="IPR059000">
    <property type="entry name" value="ATPase_P-type_domA"/>
</dbReference>
<dbReference type="Pfam" id="PF13246">
    <property type="entry name" value="Cation_ATPase"/>
    <property type="match status" value="1"/>
</dbReference>